<reference evidence="1 2" key="1">
    <citation type="submission" date="2017-11" db="EMBL/GenBank/DDBJ databases">
        <title>Draft genome sequence of environmental isolate Aeromonas lusitania sp. nov. MDC 2473.</title>
        <authorList>
            <person name="Colston S.M."/>
            <person name="Navarro A."/>
            <person name="Martinez-Murcia A.J."/>
            <person name="Graf J."/>
        </authorList>
    </citation>
    <scope>NUCLEOTIDE SEQUENCE [LARGE SCALE GENOMIC DNA]</scope>
    <source>
        <strain evidence="1 2">MDC 2473</strain>
    </source>
</reference>
<evidence type="ECO:0008006" key="3">
    <source>
        <dbReference type="Google" id="ProtNLM"/>
    </source>
</evidence>
<proteinExistence type="predicted"/>
<evidence type="ECO:0000313" key="2">
    <source>
        <dbReference type="Proteomes" id="UP000232060"/>
    </source>
</evidence>
<keyword evidence="2" id="KW-1185">Reference proteome</keyword>
<accession>A0A2M8H9N5</accession>
<dbReference type="PROSITE" id="PS51257">
    <property type="entry name" value="PROKAR_LIPOPROTEIN"/>
    <property type="match status" value="1"/>
</dbReference>
<dbReference type="EMBL" id="PGCP01000014">
    <property type="protein sequence ID" value="PJC93284.1"/>
    <property type="molecule type" value="Genomic_DNA"/>
</dbReference>
<dbReference type="Proteomes" id="UP000232060">
    <property type="component" value="Unassembled WGS sequence"/>
</dbReference>
<gene>
    <name evidence="1" type="ORF">CUC44_10075</name>
</gene>
<protein>
    <recommendedName>
        <fullName evidence="3">Lipoprotein</fullName>
    </recommendedName>
</protein>
<organism evidence="1 2">
    <name type="scientific">Aeromonas lusitana</name>
    <dbReference type="NCBI Taxonomy" id="931529"/>
    <lineage>
        <taxon>Bacteria</taxon>
        <taxon>Pseudomonadati</taxon>
        <taxon>Pseudomonadota</taxon>
        <taxon>Gammaproteobacteria</taxon>
        <taxon>Aeromonadales</taxon>
        <taxon>Aeromonadaceae</taxon>
        <taxon>Aeromonas</taxon>
    </lineage>
</organism>
<dbReference type="AlphaFoldDB" id="A0A2M8H9N5"/>
<comment type="caution">
    <text evidence="1">The sequence shown here is derived from an EMBL/GenBank/DDBJ whole genome shotgun (WGS) entry which is preliminary data.</text>
</comment>
<evidence type="ECO:0000313" key="1">
    <source>
        <dbReference type="EMBL" id="PJC93284.1"/>
    </source>
</evidence>
<sequence>MVGMKFIGILSLLVVSLFMSGCGPSIDALSETVRNSMQQQFDTNEQFKSYGLKAEKVTLIHEQDKKYKGAASVVLNGKAHEVIISVTADGNNVIWEAPPGSFMFIAQIEMQKILNSSQEDVSLTQAEQAEFDRQVAVEMEKIREQAKIEYEKNMKELMGK</sequence>
<name>A0A2M8H9N5_9GAMM</name>